<keyword evidence="2" id="KW-1185">Reference proteome</keyword>
<proteinExistence type="predicted"/>
<accession>A0A833T844</accession>
<reference evidence="1" key="1">
    <citation type="submission" date="2020-04" db="EMBL/GenBank/DDBJ databases">
        <title>Hybrid Assembly of Korean Phytophthora infestans isolates.</title>
        <authorList>
            <person name="Prokchorchik M."/>
            <person name="Lee Y."/>
            <person name="Seo J."/>
            <person name="Cho J.-H."/>
            <person name="Park Y.-E."/>
            <person name="Jang D.-C."/>
            <person name="Im J.-S."/>
            <person name="Choi J.-G."/>
            <person name="Park H.-J."/>
            <person name="Lee G.-B."/>
            <person name="Lee Y.-G."/>
            <person name="Hong S.-Y."/>
            <person name="Cho K."/>
            <person name="Sohn K.H."/>
        </authorList>
    </citation>
    <scope>NUCLEOTIDE SEQUENCE</scope>
    <source>
        <strain evidence="1">KR_1_A1</strain>
    </source>
</reference>
<organism evidence="1 2">
    <name type="scientific">Phytophthora infestans</name>
    <name type="common">Potato late blight agent</name>
    <name type="synonym">Botrytis infestans</name>
    <dbReference type="NCBI Taxonomy" id="4787"/>
    <lineage>
        <taxon>Eukaryota</taxon>
        <taxon>Sar</taxon>
        <taxon>Stramenopiles</taxon>
        <taxon>Oomycota</taxon>
        <taxon>Peronosporomycetes</taxon>
        <taxon>Peronosporales</taxon>
        <taxon>Peronosporaceae</taxon>
        <taxon>Phytophthora</taxon>
    </lineage>
</organism>
<comment type="caution">
    <text evidence="1">The sequence shown here is derived from an EMBL/GenBank/DDBJ whole genome shotgun (WGS) entry which is preliminary data.</text>
</comment>
<sequence>MHLISCSTESNDRRSPSDALAALQADGDSSSSICEYPQFLLIARCLLDFVVNHAYNDVSVRNPLRE</sequence>
<dbReference type="AlphaFoldDB" id="A0A833T844"/>
<dbReference type="EMBL" id="WSZM01000121">
    <property type="protein sequence ID" value="KAF4041520.1"/>
    <property type="molecule type" value="Genomic_DNA"/>
</dbReference>
<evidence type="ECO:0000313" key="1">
    <source>
        <dbReference type="EMBL" id="KAF4041520.1"/>
    </source>
</evidence>
<name>A0A833T844_PHYIN</name>
<protein>
    <submittedName>
        <fullName evidence="1">Uncharacterized protein</fullName>
    </submittedName>
</protein>
<dbReference type="Proteomes" id="UP000602510">
    <property type="component" value="Unassembled WGS sequence"/>
</dbReference>
<gene>
    <name evidence="1" type="ORF">GN244_ATG06242</name>
</gene>
<evidence type="ECO:0000313" key="2">
    <source>
        <dbReference type="Proteomes" id="UP000602510"/>
    </source>
</evidence>